<dbReference type="Gene3D" id="3.10.180.10">
    <property type="entry name" value="2,3-Dihydroxybiphenyl 1,2-Dioxygenase, domain 1"/>
    <property type="match status" value="1"/>
</dbReference>
<reference evidence="2" key="1">
    <citation type="submission" date="2023-12" db="EMBL/GenBank/DDBJ databases">
        <title>Fervidustalea candida gen. nov., sp. nov., a novel member of the family Paenibacillaceae isolated from a geothermal area.</title>
        <authorList>
            <person name="Li W.-J."/>
            <person name="Jiao J.-Y."/>
            <person name="Chen Y."/>
        </authorList>
    </citation>
    <scope>NUCLEOTIDE SEQUENCE</scope>
    <source>
        <strain evidence="2">SYSU GA230002</strain>
    </source>
</reference>
<proteinExistence type="predicted"/>
<dbReference type="RefSeq" id="WP_371755126.1">
    <property type="nucleotide sequence ID" value="NZ_JAYJLD010000026.1"/>
</dbReference>
<dbReference type="PANTHER" id="PTHR41294">
    <property type="entry name" value="CADMIUM-INDUCED PROTEIN CADI"/>
    <property type="match status" value="1"/>
</dbReference>
<organism evidence="2 3">
    <name type="scientific">Ferviditalea candida</name>
    <dbReference type="NCBI Taxonomy" id="3108399"/>
    <lineage>
        <taxon>Bacteria</taxon>
        <taxon>Bacillati</taxon>
        <taxon>Bacillota</taxon>
        <taxon>Bacilli</taxon>
        <taxon>Bacillales</taxon>
        <taxon>Paenibacillaceae</taxon>
        <taxon>Ferviditalea</taxon>
    </lineage>
</organism>
<dbReference type="SUPFAM" id="SSF54593">
    <property type="entry name" value="Glyoxalase/Bleomycin resistance protein/Dihydroxybiphenyl dioxygenase"/>
    <property type="match status" value="1"/>
</dbReference>
<dbReference type="EMBL" id="JAYJLD010000026">
    <property type="protein sequence ID" value="MEB3102999.1"/>
    <property type="molecule type" value="Genomic_DNA"/>
</dbReference>
<comment type="caution">
    <text evidence="2">The sequence shown here is derived from an EMBL/GenBank/DDBJ whole genome shotgun (WGS) entry which is preliminary data.</text>
</comment>
<evidence type="ECO:0000259" key="1">
    <source>
        <dbReference type="PROSITE" id="PS51819"/>
    </source>
</evidence>
<dbReference type="PANTHER" id="PTHR41294:SF1">
    <property type="entry name" value="CADMIUM-INDUCED PROTEIN CADI"/>
    <property type="match status" value="1"/>
</dbReference>
<evidence type="ECO:0000313" key="3">
    <source>
        <dbReference type="Proteomes" id="UP001310386"/>
    </source>
</evidence>
<accession>A0ABU5ZKF3</accession>
<sequence length="141" mass="16323">MKIHMGLNVTDLEKSISFYQKVFGVEPVKIKTDYAKFLLDHPEVNFTLNLKNEVKGNQVGHFGFQVSSMEELTEQRNRILQEELPIRDELDTDCCYANQDKFWITDPDGNEWEFFYTKKDIEQHGMNHSACCTATTTSACC</sequence>
<dbReference type="InterPro" id="IPR052393">
    <property type="entry name" value="Cadmium-induced_rsp"/>
</dbReference>
<dbReference type="Proteomes" id="UP001310386">
    <property type="component" value="Unassembled WGS sequence"/>
</dbReference>
<dbReference type="NCBIfam" id="NF041414">
    <property type="entry name" value="ArsI_CadI_VOC"/>
    <property type="match status" value="1"/>
</dbReference>
<name>A0ABU5ZKF3_9BACL</name>
<dbReference type="Pfam" id="PF00903">
    <property type="entry name" value="Glyoxalase"/>
    <property type="match status" value="1"/>
</dbReference>
<evidence type="ECO:0000313" key="2">
    <source>
        <dbReference type="EMBL" id="MEB3102999.1"/>
    </source>
</evidence>
<gene>
    <name evidence="2" type="ORF">VF724_15185</name>
</gene>
<dbReference type="InterPro" id="IPR049789">
    <property type="entry name" value="ArsI/CadI-like"/>
</dbReference>
<dbReference type="PROSITE" id="PS51819">
    <property type="entry name" value="VOC"/>
    <property type="match status" value="1"/>
</dbReference>
<protein>
    <submittedName>
        <fullName evidence="2">ArsI/CadI family heavy metal resistance metalloenzyme</fullName>
    </submittedName>
</protein>
<keyword evidence="3" id="KW-1185">Reference proteome</keyword>
<dbReference type="InterPro" id="IPR037523">
    <property type="entry name" value="VOC_core"/>
</dbReference>
<feature type="domain" description="VOC" evidence="1">
    <location>
        <begin position="1"/>
        <end position="117"/>
    </location>
</feature>
<dbReference type="InterPro" id="IPR029068">
    <property type="entry name" value="Glyas_Bleomycin-R_OHBP_Dase"/>
</dbReference>
<dbReference type="InterPro" id="IPR004360">
    <property type="entry name" value="Glyas_Fos-R_dOase_dom"/>
</dbReference>